<comment type="caution">
    <text evidence="1">The sequence shown here is derived from an EMBL/GenBank/DDBJ whole genome shotgun (WGS) entry which is preliminary data.</text>
</comment>
<proteinExistence type="predicted"/>
<dbReference type="Proteomes" id="UP000221165">
    <property type="component" value="Unassembled WGS sequence"/>
</dbReference>
<dbReference type="GeneID" id="94432048"/>
<name>A0A2C6KIT3_9APIC</name>
<protein>
    <submittedName>
        <fullName evidence="1">Uncharacterized protein</fullName>
    </submittedName>
</protein>
<organism evidence="1 2">
    <name type="scientific">Cystoisospora suis</name>
    <dbReference type="NCBI Taxonomy" id="483139"/>
    <lineage>
        <taxon>Eukaryota</taxon>
        <taxon>Sar</taxon>
        <taxon>Alveolata</taxon>
        <taxon>Apicomplexa</taxon>
        <taxon>Conoidasida</taxon>
        <taxon>Coccidia</taxon>
        <taxon>Eucoccidiorida</taxon>
        <taxon>Eimeriorina</taxon>
        <taxon>Sarcocystidae</taxon>
        <taxon>Cystoisospora</taxon>
    </lineage>
</organism>
<evidence type="ECO:0000313" key="1">
    <source>
        <dbReference type="EMBL" id="PHJ17467.1"/>
    </source>
</evidence>
<sequence>MVVLPHCLYTPPRGPSQLRRRRREPFNPFLSSSSSFLGPPDLLLPLYSSHSSHAFLGIETEEEEEDSGKE</sequence>
<evidence type="ECO:0000313" key="2">
    <source>
        <dbReference type="Proteomes" id="UP000221165"/>
    </source>
</evidence>
<keyword evidence="2" id="KW-1185">Reference proteome</keyword>
<reference evidence="1 2" key="1">
    <citation type="journal article" date="2017" name="Int. J. Parasitol.">
        <title>The genome of the protozoan parasite Cystoisospora suis and a reverse vaccinology approach to identify vaccine candidates.</title>
        <authorList>
            <person name="Palmieri N."/>
            <person name="Shrestha A."/>
            <person name="Ruttkowski B."/>
            <person name="Beck T."/>
            <person name="Vogl C."/>
            <person name="Tomley F."/>
            <person name="Blake D.P."/>
            <person name="Joachim A."/>
        </authorList>
    </citation>
    <scope>NUCLEOTIDE SEQUENCE [LARGE SCALE GENOMIC DNA]</scope>
    <source>
        <strain evidence="1 2">Wien I</strain>
    </source>
</reference>
<dbReference type="AlphaFoldDB" id="A0A2C6KIT3"/>
<dbReference type="EMBL" id="MIGC01004947">
    <property type="protein sequence ID" value="PHJ17467.1"/>
    <property type="molecule type" value="Genomic_DNA"/>
</dbReference>
<gene>
    <name evidence="1" type="ORF">CSUI_008712</name>
</gene>
<dbReference type="RefSeq" id="XP_067919188.1">
    <property type="nucleotide sequence ID" value="XM_068068837.1"/>
</dbReference>
<dbReference type="VEuPathDB" id="ToxoDB:CSUI_008712"/>
<accession>A0A2C6KIT3</accession>